<sequence>MGLYVLDAVIWVLGIRGHIPQNGDFGPVPGESSFGPGSFTPMRALAAVIVTVAFLSLAVWAAVWLAIKLL</sequence>
<dbReference type="AlphaFoldDB" id="A0A975NGH0"/>
<dbReference type="RefSeq" id="WP_215622760.1">
    <property type="nucleotide sequence ID" value="NZ_CP076134.1"/>
</dbReference>
<accession>A0A975NGH0</accession>
<evidence type="ECO:0000313" key="2">
    <source>
        <dbReference type="EMBL" id="QWG14121.1"/>
    </source>
</evidence>
<dbReference type="Proteomes" id="UP000680839">
    <property type="component" value="Chromosome"/>
</dbReference>
<gene>
    <name evidence="2" type="ORF">KMZ29_05335</name>
</gene>
<evidence type="ECO:0000256" key="1">
    <source>
        <dbReference type="SAM" id="Phobius"/>
    </source>
</evidence>
<evidence type="ECO:0000313" key="3">
    <source>
        <dbReference type="Proteomes" id="UP000680839"/>
    </source>
</evidence>
<dbReference type="EMBL" id="CP076134">
    <property type="protein sequence ID" value="QWG14121.1"/>
    <property type="molecule type" value="Genomic_DNA"/>
</dbReference>
<organism evidence="2 3">
    <name type="scientific">Bradyrhizobium sediminis</name>
    <dbReference type="NCBI Taxonomy" id="2840469"/>
    <lineage>
        <taxon>Bacteria</taxon>
        <taxon>Pseudomonadati</taxon>
        <taxon>Pseudomonadota</taxon>
        <taxon>Alphaproteobacteria</taxon>
        <taxon>Hyphomicrobiales</taxon>
        <taxon>Nitrobacteraceae</taxon>
        <taxon>Bradyrhizobium</taxon>
    </lineage>
</organism>
<protein>
    <submittedName>
        <fullName evidence="2">Uncharacterized protein</fullName>
    </submittedName>
</protein>
<keyword evidence="1" id="KW-0472">Membrane</keyword>
<feature type="transmembrane region" description="Helical" evidence="1">
    <location>
        <begin position="44"/>
        <end position="67"/>
    </location>
</feature>
<reference evidence="2" key="1">
    <citation type="submission" date="2021-06" db="EMBL/GenBank/DDBJ databases">
        <title>Bradyrhizobium sp. S2-20-1 Genome sequencing.</title>
        <authorList>
            <person name="Jin L."/>
        </authorList>
    </citation>
    <scope>NUCLEOTIDE SEQUENCE</scope>
    <source>
        <strain evidence="2">S2-20-1</strain>
    </source>
</reference>
<proteinExistence type="predicted"/>
<keyword evidence="1" id="KW-0812">Transmembrane</keyword>
<keyword evidence="1" id="KW-1133">Transmembrane helix</keyword>
<name>A0A975NGH0_9BRAD</name>